<feature type="non-terminal residue" evidence="1">
    <location>
        <position position="117"/>
    </location>
</feature>
<organism evidence="1 2">
    <name type="scientific">Heterotrigona itama</name>
    <dbReference type="NCBI Taxonomy" id="395501"/>
    <lineage>
        <taxon>Eukaryota</taxon>
        <taxon>Metazoa</taxon>
        <taxon>Ecdysozoa</taxon>
        <taxon>Arthropoda</taxon>
        <taxon>Hexapoda</taxon>
        <taxon>Insecta</taxon>
        <taxon>Pterygota</taxon>
        <taxon>Neoptera</taxon>
        <taxon>Endopterygota</taxon>
        <taxon>Hymenoptera</taxon>
        <taxon>Apocrita</taxon>
        <taxon>Aculeata</taxon>
        <taxon>Apoidea</taxon>
        <taxon>Anthophila</taxon>
        <taxon>Apidae</taxon>
        <taxon>Heterotrigona</taxon>
    </lineage>
</organism>
<protein>
    <submittedName>
        <fullName evidence="1">Uncharacterized protein</fullName>
    </submittedName>
</protein>
<name>A0A6V7H918_9HYME</name>
<comment type="caution">
    <text evidence="1">The sequence shown here is derived from an EMBL/GenBank/DDBJ whole genome shotgun (WGS) entry which is preliminary data.</text>
</comment>
<evidence type="ECO:0000313" key="1">
    <source>
        <dbReference type="EMBL" id="CAD1476658.1"/>
    </source>
</evidence>
<dbReference type="Proteomes" id="UP000752696">
    <property type="component" value="Unassembled WGS sequence"/>
</dbReference>
<dbReference type="AlphaFoldDB" id="A0A6V7H918"/>
<reference evidence="1" key="1">
    <citation type="submission" date="2020-07" db="EMBL/GenBank/DDBJ databases">
        <authorList>
            <person name="Nazaruddin N."/>
        </authorList>
    </citation>
    <scope>NUCLEOTIDE SEQUENCE</scope>
</reference>
<proteinExistence type="predicted"/>
<keyword evidence="2" id="KW-1185">Reference proteome</keyword>
<dbReference type="EMBL" id="CAJDYZ010009493">
    <property type="protein sequence ID" value="CAD1476658.1"/>
    <property type="molecule type" value="Genomic_DNA"/>
</dbReference>
<gene>
    <name evidence="1" type="ORF">MHI_LOCUS663571</name>
</gene>
<evidence type="ECO:0000313" key="2">
    <source>
        <dbReference type="Proteomes" id="UP000752696"/>
    </source>
</evidence>
<accession>A0A6V7H918</accession>
<sequence>TVAVGGMPVIQKVAKDVFCQTKTALQLAKDTCKDEPKRLYFERTRNVEPVTYRNSRNLMEFSYEARNRDSRFDHRTSSCEASVRTSRHWLKFTTKMNGCDLVKRDKNVKAVTRVFRD</sequence>